<comment type="caution">
    <text evidence="1">The sequence shown here is derived from an EMBL/GenBank/DDBJ whole genome shotgun (WGS) entry which is preliminary data.</text>
</comment>
<protein>
    <submittedName>
        <fullName evidence="1">Uncharacterized protein</fullName>
    </submittedName>
</protein>
<dbReference type="EMBL" id="SRLO01021474">
    <property type="protein sequence ID" value="TNN22672.1"/>
    <property type="molecule type" value="Genomic_DNA"/>
</dbReference>
<keyword evidence="2" id="KW-1185">Reference proteome</keyword>
<evidence type="ECO:0000313" key="1">
    <source>
        <dbReference type="EMBL" id="TNN22672.1"/>
    </source>
</evidence>
<dbReference type="AlphaFoldDB" id="A0A4Z2E2S1"/>
<accession>A0A4Z2E2S1</accession>
<gene>
    <name evidence="1" type="ORF">EYF80_067213</name>
</gene>
<reference evidence="1 2" key="1">
    <citation type="submission" date="2019-03" db="EMBL/GenBank/DDBJ databases">
        <title>First draft genome of Liparis tanakae, snailfish: a comprehensive survey of snailfish specific genes.</title>
        <authorList>
            <person name="Kim W."/>
            <person name="Song I."/>
            <person name="Jeong J.-H."/>
            <person name="Kim D."/>
            <person name="Kim S."/>
            <person name="Ryu S."/>
            <person name="Song J.Y."/>
            <person name="Lee S.K."/>
        </authorList>
    </citation>
    <scope>NUCLEOTIDE SEQUENCE [LARGE SCALE GENOMIC DNA]</scope>
    <source>
        <tissue evidence="1">Muscle</tissue>
    </source>
</reference>
<dbReference type="Proteomes" id="UP000314294">
    <property type="component" value="Unassembled WGS sequence"/>
</dbReference>
<proteinExistence type="predicted"/>
<sequence length="69" mass="7862">MQDMAKYGLRPMPSIVLAIASIFFPKGNLRPGDRGPRAQPVHRRPFYRAYYTATPPPVILDYSRIDASR</sequence>
<name>A0A4Z2E2S1_9TELE</name>
<evidence type="ECO:0000313" key="2">
    <source>
        <dbReference type="Proteomes" id="UP000314294"/>
    </source>
</evidence>
<organism evidence="1 2">
    <name type="scientific">Liparis tanakae</name>
    <name type="common">Tanaka's snailfish</name>
    <dbReference type="NCBI Taxonomy" id="230148"/>
    <lineage>
        <taxon>Eukaryota</taxon>
        <taxon>Metazoa</taxon>
        <taxon>Chordata</taxon>
        <taxon>Craniata</taxon>
        <taxon>Vertebrata</taxon>
        <taxon>Euteleostomi</taxon>
        <taxon>Actinopterygii</taxon>
        <taxon>Neopterygii</taxon>
        <taxon>Teleostei</taxon>
        <taxon>Neoteleostei</taxon>
        <taxon>Acanthomorphata</taxon>
        <taxon>Eupercaria</taxon>
        <taxon>Perciformes</taxon>
        <taxon>Cottioidei</taxon>
        <taxon>Cottales</taxon>
        <taxon>Liparidae</taxon>
        <taxon>Liparis</taxon>
    </lineage>
</organism>